<dbReference type="Proteomes" id="UP000460549">
    <property type="component" value="Unassembled WGS sequence"/>
</dbReference>
<comment type="caution">
    <text evidence="1">The sequence shown here is derived from an EMBL/GenBank/DDBJ whole genome shotgun (WGS) entry which is preliminary data.</text>
</comment>
<keyword evidence="2" id="KW-1185">Reference proteome</keyword>
<gene>
    <name evidence="1" type="ORF">FYJ80_05575</name>
</gene>
<evidence type="ECO:0000313" key="2">
    <source>
        <dbReference type="Proteomes" id="UP000460549"/>
    </source>
</evidence>
<protein>
    <recommendedName>
        <fullName evidence="3">DUF5723 domain-containing protein</fullName>
    </recommendedName>
</protein>
<evidence type="ECO:0000313" key="1">
    <source>
        <dbReference type="EMBL" id="MSU06248.1"/>
    </source>
</evidence>
<evidence type="ECO:0008006" key="3">
    <source>
        <dbReference type="Google" id="ProtNLM"/>
    </source>
</evidence>
<dbReference type="RefSeq" id="WP_154425218.1">
    <property type="nucleotide sequence ID" value="NZ_VUNN01000008.1"/>
</dbReference>
<dbReference type="AlphaFoldDB" id="A0A7X2TRR3"/>
<reference evidence="1 2" key="1">
    <citation type="submission" date="2019-08" db="EMBL/GenBank/DDBJ databases">
        <title>In-depth cultivation of the pig gut microbiome towards novel bacterial diversity and tailored functional studies.</title>
        <authorList>
            <person name="Wylensek D."/>
            <person name="Hitch T.C.A."/>
            <person name="Clavel T."/>
        </authorList>
    </citation>
    <scope>NUCLEOTIDE SEQUENCE [LARGE SCALE GENOMIC DNA]</scope>
    <source>
        <strain evidence="1 2">NM-380-WT-3C1</strain>
    </source>
</reference>
<organism evidence="1 2">
    <name type="scientific">Bullifex porci</name>
    <dbReference type="NCBI Taxonomy" id="2606638"/>
    <lineage>
        <taxon>Bacteria</taxon>
        <taxon>Pseudomonadati</taxon>
        <taxon>Spirochaetota</taxon>
        <taxon>Spirochaetia</taxon>
        <taxon>Spirochaetales</taxon>
        <taxon>Spirochaetaceae</taxon>
        <taxon>Bullifex</taxon>
    </lineage>
</organism>
<proteinExistence type="predicted"/>
<accession>A0A7X2TRR3</accession>
<sequence>MLFPLCAVSKLLIPNSLVIGMGNDKWDIGLLSYNADDQLTFSEHVRLSAPLWSLNLNMMAISNRGWQDGWLPENEHAIGDGIKFDGRYDVTEISLTLFMNIVNNDSFFLNLKPEAGISIVGNQGYEKIQNNFHKLLQIATVEIPYEATGNEIKLQLSSQLDGGIRLPLKSYLGFGAKIQYIPTFSSITMLYLSIGNLENFKLSLSYSFVTAKSQWKTQEVYYEHLKGPALELSIDSGFMKLSFHSNLLTNNGYGIVSFDVLSLFEEAYWKNSDIYLTFKEFKQINSYFYEIMFSYPIDKASISLSIRYLSDNQSFVSIEQKQDTNYKERYRKSFPSIFVGYDYSFGNTNLILTPYINLKGGIMLWQVIIQRNMLVNNNIQKEVYPMIYSLALDLELGLKLFNQYAVRTKNTEAKLIIFAGLTLIHNPSEVKAYLEDLTDNSERINYLLPRIGFGVEIGFDL</sequence>
<dbReference type="EMBL" id="VUNN01000008">
    <property type="protein sequence ID" value="MSU06248.1"/>
    <property type="molecule type" value="Genomic_DNA"/>
</dbReference>
<name>A0A7X2TRR3_9SPIO</name>